<evidence type="ECO:0008006" key="10">
    <source>
        <dbReference type="Google" id="ProtNLM"/>
    </source>
</evidence>
<reference evidence="8" key="2">
    <citation type="submission" date="2015-06" db="UniProtKB">
        <authorList>
            <consortium name="EnsemblMetazoa"/>
        </authorList>
    </citation>
    <scope>IDENTIFICATION</scope>
</reference>
<dbReference type="EnsemblMetazoa" id="tetur27g01290.1">
    <property type="protein sequence ID" value="tetur27g01290.1"/>
    <property type="gene ID" value="tetur27g01290"/>
</dbReference>
<keyword evidence="3" id="KW-0508">mRNA splicing</keyword>
<dbReference type="SMART" id="SM00648">
    <property type="entry name" value="SWAP"/>
    <property type="match status" value="1"/>
</dbReference>
<sequence>MKNEQNILKNDSTSPSFLLTQTTSPDKFSSPTISSISTSISKTSTSSPNTASETTNSDSQENQFVNRFQNDGSFLEMFKKLQQQKSESSFSESSTEKTEETNSDIQPKLEDIDERVKFPKQDCDLLLDQQTKVSPSGDDEIRMAIEKSAIYVAMNGSDAEAKLKNDCINDSDYRWLYQEDNVNHQYYKRRVEELKEAKTRAADFESSTPPASSSSWSTVPEHFPALQDHDDRNPLDGKGKKKKESRWSEPSSSTPVSNQTDEYEEESESSSSVPLPQDPELVKYAIQVYGRCDLTSDQWKQLEDQRKMKVLVQMIQKKRRKRERLERSGKNVYEYDSDEEVDGGTWEHRKRMKEMEKTAEWAAKLTEMNKGKHHLGDFLPPDQLERFMKKWDAIKDGSTSLLFDEDYRDFKLQSENQGYKMLAKLGWSEGQGLGVDNQGTTKPVDVDPNIGERAGLGQERPDELKPQDDEYEAYRKRMMLAYRFRPNPLNNPRRPYY</sequence>
<feature type="compositionally biased region" description="Polar residues" evidence="5">
    <location>
        <begin position="1"/>
        <end position="27"/>
    </location>
</feature>
<reference evidence="9" key="1">
    <citation type="submission" date="2011-08" db="EMBL/GenBank/DDBJ databases">
        <authorList>
            <person name="Rombauts S."/>
        </authorList>
    </citation>
    <scope>NUCLEOTIDE SEQUENCE</scope>
    <source>
        <strain evidence="9">London</strain>
    </source>
</reference>
<dbReference type="InterPro" id="IPR000061">
    <property type="entry name" value="Surp"/>
</dbReference>
<keyword evidence="4" id="KW-0539">Nucleus</keyword>
<evidence type="ECO:0000256" key="5">
    <source>
        <dbReference type="SAM" id="MobiDB-lite"/>
    </source>
</evidence>
<dbReference type="SUPFAM" id="SSF109905">
    <property type="entry name" value="Surp module (SWAP domain)"/>
    <property type="match status" value="1"/>
</dbReference>
<feature type="region of interest" description="Disordered" evidence="5">
    <location>
        <begin position="85"/>
        <end position="110"/>
    </location>
</feature>
<dbReference type="HOGENOM" id="CLU_624709_0_0_1"/>
<dbReference type="GO" id="GO:0005654">
    <property type="term" value="C:nucleoplasm"/>
    <property type="evidence" value="ECO:0007669"/>
    <property type="project" value="TreeGrafter"/>
</dbReference>
<feature type="region of interest" description="Disordered" evidence="5">
    <location>
        <begin position="1"/>
        <end position="63"/>
    </location>
</feature>
<feature type="region of interest" description="Disordered" evidence="5">
    <location>
        <begin position="200"/>
        <end position="278"/>
    </location>
</feature>
<evidence type="ECO:0000313" key="8">
    <source>
        <dbReference type="EnsemblMetazoa" id="tetur27g01290.1"/>
    </source>
</evidence>
<dbReference type="SMART" id="SM00443">
    <property type="entry name" value="G_patch"/>
    <property type="match status" value="1"/>
</dbReference>
<dbReference type="InterPro" id="IPR000467">
    <property type="entry name" value="G_patch_dom"/>
</dbReference>
<dbReference type="GO" id="GO:0008380">
    <property type="term" value="P:RNA splicing"/>
    <property type="evidence" value="ECO:0007669"/>
    <property type="project" value="UniProtKB-KW"/>
</dbReference>
<feature type="domain" description="SURP motif" evidence="6">
    <location>
        <begin position="144"/>
        <end position="187"/>
    </location>
</feature>
<name>T1KYN2_TETUR</name>
<keyword evidence="9" id="KW-1185">Reference proteome</keyword>
<proteinExistence type="predicted"/>
<dbReference type="eggNOG" id="KOG0965">
    <property type="taxonomic scope" value="Eukaryota"/>
</dbReference>
<dbReference type="InterPro" id="IPR040169">
    <property type="entry name" value="SUGP1/2"/>
</dbReference>
<feature type="compositionally biased region" description="Polar residues" evidence="5">
    <location>
        <begin position="248"/>
        <end position="260"/>
    </location>
</feature>
<feature type="compositionally biased region" description="Low complexity" evidence="5">
    <location>
        <begin position="29"/>
        <end position="48"/>
    </location>
</feature>
<evidence type="ECO:0000259" key="6">
    <source>
        <dbReference type="PROSITE" id="PS50128"/>
    </source>
</evidence>
<dbReference type="PANTHER" id="PTHR23340">
    <property type="entry name" value="ARGININE/SERINE RICH SPLICING FACTOR SF4/14"/>
    <property type="match status" value="1"/>
</dbReference>
<dbReference type="AlphaFoldDB" id="T1KYN2"/>
<evidence type="ECO:0000313" key="9">
    <source>
        <dbReference type="Proteomes" id="UP000015104"/>
    </source>
</evidence>
<feature type="compositionally biased region" description="Basic and acidic residues" evidence="5">
    <location>
        <begin position="227"/>
        <end position="238"/>
    </location>
</feature>
<protein>
    <recommendedName>
        <fullName evidence="10">G-patch domain-containing protein</fullName>
    </recommendedName>
</protein>
<dbReference type="Gene3D" id="1.10.10.790">
    <property type="entry name" value="Surp module"/>
    <property type="match status" value="1"/>
</dbReference>
<evidence type="ECO:0000259" key="7">
    <source>
        <dbReference type="PROSITE" id="PS50174"/>
    </source>
</evidence>
<dbReference type="Pfam" id="PF01585">
    <property type="entry name" value="G-patch"/>
    <property type="match status" value="1"/>
</dbReference>
<feature type="compositionally biased region" description="Low complexity" evidence="5">
    <location>
        <begin position="206"/>
        <end position="218"/>
    </location>
</feature>
<feature type="domain" description="G-patch" evidence="7">
    <location>
        <begin position="414"/>
        <end position="461"/>
    </location>
</feature>
<keyword evidence="2" id="KW-0507">mRNA processing</keyword>
<feature type="compositionally biased region" description="Polar residues" evidence="5">
    <location>
        <begin position="49"/>
        <end position="63"/>
    </location>
</feature>
<dbReference type="STRING" id="32264.T1KYN2"/>
<evidence type="ECO:0000256" key="4">
    <source>
        <dbReference type="ARBA" id="ARBA00023242"/>
    </source>
</evidence>
<dbReference type="EMBL" id="CAEY01000714">
    <property type="status" value="NOT_ANNOTATED_CDS"/>
    <property type="molecule type" value="Genomic_DNA"/>
</dbReference>
<evidence type="ECO:0000256" key="2">
    <source>
        <dbReference type="ARBA" id="ARBA00022664"/>
    </source>
</evidence>
<dbReference type="PROSITE" id="PS50174">
    <property type="entry name" value="G_PATCH"/>
    <property type="match status" value="1"/>
</dbReference>
<dbReference type="PROSITE" id="PS50128">
    <property type="entry name" value="SURP"/>
    <property type="match status" value="1"/>
</dbReference>
<evidence type="ECO:0000256" key="1">
    <source>
        <dbReference type="ARBA" id="ARBA00004123"/>
    </source>
</evidence>
<accession>T1KYN2</accession>
<dbReference type="InterPro" id="IPR035967">
    <property type="entry name" value="SWAP/Surp_sf"/>
</dbReference>
<dbReference type="PANTHER" id="PTHR23340:SF0">
    <property type="entry name" value="SURP AND G-PATCH DOMAIN-CONTAINING PROTEIN 1 ISOFORM X1"/>
    <property type="match status" value="1"/>
</dbReference>
<comment type="subcellular location">
    <subcellularLocation>
        <location evidence="1">Nucleus</location>
    </subcellularLocation>
</comment>
<evidence type="ECO:0000256" key="3">
    <source>
        <dbReference type="ARBA" id="ARBA00023187"/>
    </source>
</evidence>
<dbReference type="GO" id="GO:0003723">
    <property type="term" value="F:RNA binding"/>
    <property type="evidence" value="ECO:0007669"/>
    <property type="project" value="InterPro"/>
</dbReference>
<feature type="region of interest" description="Disordered" evidence="5">
    <location>
        <begin position="434"/>
        <end position="467"/>
    </location>
</feature>
<dbReference type="Proteomes" id="UP000015104">
    <property type="component" value="Unassembled WGS sequence"/>
</dbReference>
<dbReference type="GO" id="GO:0006397">
    <property type="term" value="P:mRNA processing"/>
    <property type="evidence" value="ECO:0007669"/>
    <property type="project" value="UniProtKB-KW"/>
</dbReference>
<organism evidence="8 9">
    <name type="scientific">Tetranychus urticae</name>
    <name type="common">Two-spotted spider mite</name>
    <dbReference type="NCBI Taxonomy" id="32264"/>
    <lineage>
        <taxon>Eukaryota</taxon>
        <taxon>Metazoa</taxon>
        <taxon>Ecdysozoa</taxon>
        <taxon>Arthropoda</taxon>
        <taxon>Chelicerata</taxon>
        <taxon>Arachnida</taxon>
        <taxon>Acari</taxon>
        <taxon>Acariformes</taxon>
        <taxon>Trombidiformes</taxon>
        <taxon>Prostigmata</taxon>
        <taxon>Eleutherengona</taxon>
        <taxon>Raphignathae</taxon>
        <taxon>Tetranychoidea</taxon>
        <taxon>Tetranychidae</taxon>
        <taxon>Tetranychus</taxon>
    </lineage>
</organism>
<dbReference type="Pfam" id="PF01805">
    <property type="entry name" value="Surp"/>
    <property type="match status" value="1"/>
</dbReference>